<dbReference type="GO" id="GO:0006571">
    <property type="term" value="P:tyrosine biosynthetic process"/>
    <property type="evidence" value="ECO:0007669"/>
    <property type="project" value="InterPro"/>
</dbReference>
<dbReference type="Pfam" id="PF00800">
    <property type="entry name" value="PDT"/>
    <property type="match status" value="1"/>
</dbReference>
<evidence type="ECO:0000259" key="4">
    <source>
        <dbReference type="PROSITE" id="PS51176"/>
    </source>
</evidence>
<reference evidence="5" key="1">
    <citation type="submission" date="2022-10" db="EMBL/GenBank/DDBJ databases">
        <authorList>
            <person name="Chen Y."/>
            <person name="Dougan E. K."/>
            <person name="Chan C."/>
            <person name="Rhodes N."/>
            <person name="Thang M."/>
        </authorList>
    </citation>
    <scope>NUCLEOTIDE SEQUENCE</scope>
</reference>
<dbReference type="SUPFAM" id="SSF53850">
    <property type="entry name" value="Periplasmic binding protein-like II"/>
    <property type="match status" value="1"/>
</dbReference>
<dbReference type="Gene3D" id="3.30.70.260">
    <property type="match status" value="1"/>
</dbReference>
<dbReference type="Proteomes" id="UP001152797">
    <property type="component" value="Unassembled WGS sequence"/>
</dbReference>
<dbReference type="AlphaFoldDB" id="A0A9P1BHF7"/>
<dbReference type="PROSITE" id="PS51171">
    <property type="entry name" value="PREPHENATE_DEHYDR_3"/>
    <property type="match status" value="1"/>
</dbReference>
<dbReference type="PANTHER" id="PTHR43207:SF4">
    <property type="entry name" value="AROGENATE DEHYDROGENASE 2, CHLOROPLASTIC"/>
    <property type="match status" value="1"/>
</dbReference>
<feature type="domain" description="Prephenate/arogenate dehydrogenase" evidence="4">
    <location>
        <begin position="846"/>
        <end position="1102"/>
    </location>
</feature>
<dbReference type="EMBL" id="CAMXCT030000080">
    <property type="protein sequence ID" value="CAL4760799.1"/>
    <property type="molecule type" value="Genomic_DNA"/>
</dbReference>
<keyword evidence="8" id="KW-1185">Reference proteome</keyword>
<evidence type="ECO:0000313" key="5">
    <source>
        <dbReference type="EMBL" id="CAI3973487.1"/>
    </source>
</evidence>
<dbReference type="Gene3D" id="3.40.50.720">
    <property type="entry name" value="NAD(P)-binding Rossmann-like Domain"/>
    <property type="match status" value="1"/>
</dbReference>
<evidence type="ECO:0000313" key="8">
    <source>
        <dbReference type="Proteomes" id="UP001152797"/>
    </source>
</evidence>
<dbReference type="Pfam" id="PF26213">
    <property type="entry name" value="TYRAAT1_C"/>
    <property type="match status" value="1"/>
</dbReference>
<accession>A0A9P1BHF7</accession>
<proteinExistence type="predicted"/>
<dbReference type="Gene3D" id="3.40.190.10">
    <property type="entry name" value="Periplasmic binding protein-like II"/>
    <property type="match status" value="2"/>
</dbReference>
<dbReference type="CDD" id="cd13631">
    <property type="entry name" value="PBP2_Ct-PDT_like"/>
    <property type="match status" value="1"/>
</dbReference>
<dbReference type="InterPro" id="IPR001086">
    <property type="entry name" value="Preph_deHydtase"/>
</dbReference>
<dbReference type="InterPro" id="IPR003099">
    <property type="entry name" value="Prephen_DH"/>
</dbReference>
<comment type="pathway">
    <text evidence="2">Amino-acid biosynthesis.</text>
</comment>
<dbReference type="InterPro" id="IPR045865">
    <property type="entry name" value="ACT-like_dom_sf"/>
</dbReference>
<evidence type="ECO:0000313" key="6">
    <source>
        <dbReference type="EMBL" id="CAL1126862.1"/>
    </source>
</evidence>
<sequence>MLSISGSESENEADRIRFCGALFRETWKVPSWMGWTAGGLLCASCISLMLTGMEIRRLLAAVSAWRMGPAPPQVTDHHAVCPCDCERGSSDEFSEELDRCRAGGKCFFGNGWCSRTVPSFETSERFPHSAMRSCQKRRCGGPRAHSFNVTCDRGNDPPFAVDWLVRHFGSQVRGLLKDGAAGVNRHLNAPGGALDANGFHGLQLVVSDDLVDTLEVQLDRLSVVWRIGCWPPARYVVAGGILRVRSGWVRLAAGDFTLEVHLSDGIVWFTDLRVEISCPEGVFTIDGFGDGALNTGALSTASLKLAPETKVSGIRCSGGWGLWCWWVRHLAPESFVWEQLPTILVDVIQSFTGFALANGCHLSRNSFALLPYVHKECCEENYRSDHNGCLVGGQFNGRFMPQGPVEGVDCAYNKDLMSFQARCEAVPGSYTEKSPGVCWEVGLPWRPPTYPNFDGQAIKRQVWQSVQRLLLAELTISMALWTIPLILLAKGALVFRRTSQREFIRLTPRLPAATVAAMAAYTVAFQGEKGAYSEQATYALMGREGVEAVGYPSFDEAFAAISNGKVHLLLVPIENTLGGTIHANCDLQLQHNLFIIAEHNLRIRHALLALHGSKKEELKKVISHPQALAQCNSYLKSNDLVGEAAYDTAGSAKLIAEGQLKGVGAICSELAAEHFGLEVLEKGIEDDQNNFTRFILLRAHPVSLPPGVPCKTSIVFSLDNIAGALFKALSVFALRDVDLSKIESRPCKTDIMSKLERLYLSMSSVDITRAKRHKSSDENRFRYLFYVDFLASVEDLNVSNALRHLQEMTTFFRVLGSFPRAGSLVGLEHLGNRIAMPITPSKPPKKRIGVLGFGTFGQFIAKKLSLEHDVFASSRENYSNIASNCGVTWCDSLDDLLDQQLDVLIISVSILSFEGIVRRVCSSIAAKDASDLSQRLLVVDVLSVKVHAKTTLLSLLPESCDILCTHPMFGPQSGKHGWTGLPFVFERVRLNNARRCEDFLKWWERQGCRMVDMTCELHDEVSAGSQFVTHLTGRILERLSLRTTPIDTKGFESLLQLVDNTCADSFDLFFALFKYNPNSAEQLAAIEGAVKDVSSKLRDKCK</sequence>
<dbReference type="SUPFAM" id="SSF51735">
    <property type="entry name" value="NAD(P)-binding Rossmann-fold domains"/>
    <property type="match status" value="1"/>
</dbReference>
<dbReference type="PROSITE" id="PS00858">
    <property type="entry name" value="PREPHENATE_DEHYDR_2"/>
    <property type="match status" value="1"/>
</dbReference>
<name>A0A9P1BHF7_9DINO</name>
<dbReference type="PANTHER" id="PTHR43207">
    <property type="entry name" value="AROGENATE DEHYDROGENASE-RELATED"/>
    <property type="match status" value="1"/>
</dbReference>
<dbReference type="CDD" id="cd04905">
    <property type="entry name" value="ACT_CM-PDT"/>
    <property type="match status" value="1"/>
</dbReference>
<comment type="caution">
    <text evidence="5">The sequence shown here is derived from an EMBL/GenBank/DDBJ whole genome shotgun (WGS) entry which is preliminary data.</text>
</comment>
<dbReference type="InterPro" id="IPR045011">
    <property type="entry name" value="TYRAAT1/2"/>
</dbReference>
<gene>
    <name evidence="5" type="ORF">C1SCF055_LOCUS1992</name>
</gene>
<keyword evidence="1" id="KW-0560">Oxidoreductase</keyword>
<dbReference type="InterPro" id="IPR036291">
    <property type="entry name" value="NAD(P)-bd_dom_sf"/>
</dbReference>
<dbReference type="EMBL" id="CAMXCT010000080">
    <property type="protein sequence ID" value="CAI3973487.1"/>
    <property type="molecule type" value="Genomic_DNA"/>
</dbReference>
<evidence type="ECO:0000259" key="3">
    <source>
        <dbReference type="PROSITE" id="PS51171"/>
    </source>
</evidence>
<dbReference type="PROSITE" id="PS51176">
    <property type="entry name" value="PDH_ADH"/>
    <property type="match status" value="1"/>
</dbReference>
<dbReference type="GO" id="GO:0004665">
    <property type="term" value="F:prephenate dehydrogenase (NADP+) activity"/>
    <property type="evidence" value="ECO:0007669"/>
    <property type="project" value="InterPro"/>
</dbReference>
<evidence type="ECO:0000256" key="2">
    <source>
        <dbReference type="ARBA" id="ARBA00029440"/>
    </source>
</evidence>
<feature type="domain" description="Prephenate dehydratase" evidence="3">
    <location>
        <begin position="522"/>
        <end position="699"/>
    </location>
</feature>
<dbReference type="InterPro" id="IPR059064">
    <property type="entry name" value="TYRAAT2_C"/>
</dbReference>
<dbReference type="GO" id="GO:0009094">
    <property type="term" value="P:L-phenylalanine biosynthetic process"/>
    <property type="evidence" value="ECO:0007669"/>
    <property type="project" value="InterPro"/>
</dbReference>
<dbReference type="OrthoDB" id="2414662at2759"/>
<dbReference type="PROSITE" id="PS00857">
    <property type="entry name" value="PREPHENATE_DEHYDR_1"/>
    <property type="match status" value="1"/>
</dbReference>
<reference evidence="6" key="2">
    <citation type="submission" date="2024-04" db="EMBL/GenBank/DDBJ databases">
        <authorList>
            <person name="Chen Y."/>
            <person name="Shah S."/>
            <person name="Dougan E. K."/>
            <person name="Thang M."/>
            <person name="Chan C."/>
        </authorList>
    </citation>
    <scope>NUCLEOTIDE SEQUENCE [LARGE SCALE GENOMIC DNA]</scope>
</reference>
<dbReference type="GO" id="GO:0004664">
    <property type="term" value="F:prephenate dehydratase activity"/>
    <property type="evidence" value="ECO:0007669"/>
    <property type="project" value="InterPro"/>
</dbReference>
<evidence type="ECO:0000313" key="7">
    <source>
        <dbReference type="EMBL" id="CAL4760799.1"/>
    </source>
</evidence>
<dbReference type="GO" id="GO:0008977">
    <property type="term" value="F:prephenate dehydrogenase (NAD+) activity"/>
    <property type="evidence" value="ECO:0007669"/>
    <property type="project" value="InterPro"/>
</dbReference>
<evidence type="ECO:0000256" key="1">
    <source>
        <dbReference type="ARBA" id="ARBA00023002"/>
    </source>
</evidence>
<dbReference type="GO" id="GO:0033730">
    <property type="term" value="F:arogenate dehydrogenase (NADP+) activity"/>
    <property type="evidence" value="ECO:0007669"/>
    <property type="project" value="InterPro"/>
</dbReference>
<dbReference type="InterPro" id="IPR018528">
    <property type="entry name" value="Preph_deHydtase_CS"/>
</dbReference>
<protein>
    <submittedName>
        <fullName evidence="7">Trifunctional Chorismate Mutase/Prephenate Dehydratase/Prephenate Dehydrogenase</fullName>
    </submittedName>
</protein>
<dbReference type="SUPFAM" id="SSF55021">
    <property type="entry name" value="ACT-like"/>
    <property type="match status" value="1"/>
</dbReference>
<organism evidence="5">
    <name type="scientific">Cladocopium goreaui</name>
    <dbReference type="NCBI Taxonomy" id="2562237"/>
    <lineage>
        <taxon>Eukaryota</taxon>
        <taxon>Sar</taxon>
        <taxon>Alveolata</taxon>
        <taxon>Dinophyceae</taxon>
        <taxon>Suessiales</taxon>
        <taxon>Symbiodiniaceae</taxon>
        <taxon>Cladocopium</taxon>
    </lineage>
</organism>
<dbReference type="EMBL" id="CAMXCT020000080">
    <property type="protein sequence ID" value="CAL1126862.1"/>
    <property type="molecule type" value="Genomic_DNA"/>
</dbReference>